<evidence type="ECO:0000256" key="7">
    <source>
        <dbReference type="HAMAP-Rule" id="MF_00862"/>
    </source>
</evidence>
<dbReference type="EMBL" id="JAAAWO010000002">
    <property type="protein sequence ID" value="NDW14520.1"/>
    <property type="molecule type" value="Genomic_DNA"/>
</dbReference>
<evidence type="ECO:0000256" key="8">
    <source>
        <dbReference type="RuleBase" id="RU000320"/>
    </source>
</evidence>
<accession>A0A6N9TBH1</accession>
<dbReference type="GO" id="GO:0012505">
    <property type="term" value="C:endomembrane system"/>
    <property type="evidence" value="ECO:0007669"/>
    <property type="project" value="UniProtKB-SubCell"/>
</dbReference>
<feature type="transmembrane region" description="Helical" evidence="7">
    <location>
        <begin position="398"/>
        <end position="417"/>
    </location>
</feature>
<dbReference type="Proteomes" id="UP000471381">
    <property type="component" value="Unassembled WGS sequence"/>
</dbReference>
<dbReference type="NCBIfam" id="NF006029">
    <property type="entry name" value="PRK08168.1"/>
    <property type="match status" value="1"/>
</dbReference>
<keyword evidence="6 7" id="KW-0472">Membrane</keyword>
<evidence type="ECO:0000313" key="11">
    <source>
        <dbReference type="Proteomes" id="UP000471381"/>
    </source>
</evidence>
<feature type="transmembrane region" description="Helical" evidence="7">
    <location>
        <begin position="424"/>
        <end position="445"/>
    </location>
</feature>
<feature type="transmembrane region" description="Helical" evidence="7">
    <location>
        <begin position="6"/>
        <end position="24"/>
    </location>
</feature>
<comment type="function">
    <text evidence="7">Part of an energy-coupled inorganic carbon pump.</text>
</comment>
<feature type="transmembrane region" description="Helical" evidence="7">
    <location>
        <begin position="318"/>
        <end position="339"/>
    </location>
</feature>
<keyword evidence="5 7" id="KW-1133">Transmembrane helix</keyword>
<dbReference type="GO" id="GO:0005886">
    <property type="term" value="C:plasma membrane"/>
    <property type="evidence" value="ECO:0007669"/>
    <property type="project" value="UniProtKB-SubCell"/>
</dbReference>
<evidence type="ECO:0000256" key="5">
    <source>
        <dbReference type="ARBA" id="ARBA00022989"/>
    </source>
</evidence>
<evidence type="ECO:0000313" key="10">
    <source>
        <dbReference type="EMBL" id="NDW14520.1"/>
    </source>
</evidence>
<dbReference type="GO" id="GO:0008137">
    <property type="term" value="F:NADH dehydrogenase (ubiquinone) activity"/>
    <property type="evidence" value="ECO:0007669"/>
    <property type="project" value="InterPro"/>
</dbReference>
<gene>
    <name evidence="7" type="primary">dabB</name>
    <name evidence="10" type="ORF">GTQ48_03100</name>
</gene>
<comment type="subcellular location">
    <subcellularLocation>
        <location evidence="7">Cell membrane</location>
        <topology evidence="7">Multi-pass membrane protein</topology>
    </subcellularLocation>
    <subcellularLocation>
        <location evidence="1">Endomembrane system</location>
        <topology evidence="1">Multi-pass membrane protein</topology>
    </subcellularLocation>
    <subcellularLocation>
        <location evidence="8">Membrane</location>
        <topology evidence="8">Multi-pass membrane protein</topology>
    </subcellularLocation>
</comment>
<sequence length="538" mass="58831">MSPQTSAFLLILLPLFWAILSWFTSKKATMFSTVNIEKVAIVGSITLLIVSLVTGLSSSMLTDAGTAAVGVMLVSISPMKAIVMLTVVAIGTILMRFSRNYLVGEACYPSFLRWMQLTLSSVVITILANHLVIFWAGWLAVSLSLHNLLLLYPERPRAIIAAHKKFILARTSECLMAGAFVLLFLAFDTLYIDEILYLVNQPDQLSQTQTGFTNTQLATYAACLISAAALLKCAQLPAHGWLINIVEAPTPVSALLHAGVINLGGYLLLAFAPLVAASSEAQWMLLVVAGLSVFFSALIMTTRVTIKVRLAWSTSSQMGLMLIECAMGLYSLALIHLVAHSFYKAYAFLNTGSAVYETLEHDISAHRAPLFADWLNAAFITSLAIAASFTLSSYQGPASPWLLMALAFTAFLAMRTANSDQTQMYILVAITIALVSFYATIKGVIQSYIVPAFPAPIGMFSLMDIWVSALLVTLFALHFIMQTFANHIAVKRFKQLLFAGFYLDEWFTKVTLKLYPITLREKQSRPSHAASVSKIGSQ</sequence>
<dbReference type="PANTHER" id="PTHR42829">
    <property type="entry name" value="NADH-UBIQUINONE OXIDOREDUCTASE CHAIN 5"/>
    <property type="match status" value="1"/>
</dbReference>
<dbReference type="Pfam" id="PF00361">
    <property type="entry name" value="Proton_antipo_M"/>
    <property type="match status" value="1"/>
</dbReference>
<keyword evidence="2 7" id="KW-0813">Transport</keyword>
<comment type="subunit">
    <text evidence="7">Forms a complex with DabA.</text>
</comment>
<evidence type="ECO:0000256" key="6">
    <source>
        <dbReference type="ARBA" id="ARBA00023136"/>
    </source>
</evidence>
<dbReference type="RefSeq" id="WP_163105130.1">
    <property type="nucleotide sequence ID" value="NZ_JAAAWO010000002.1"/>
</dbReference>
<feature type="transmembrane region" description="Helical" evidence="7">
    <location>
        <begin position="254"/>
        <end position="276"/>
    </location>
</feature>
<dbReference type="PRINTS" id="PR01434">
    <property type="entry name" value="NADHDHGNASE5"/>
</dbReference>
<keyword evidence="3 7" id="KW-1003">Cell membrane</keyword>
<feature type="transmembrane region" description="Helical" evidence="7">
    <location>
        <begin position="174"/>
        <end position="192"/>
    </location>
</feature>
<feature type="domain" description="NADH:quinone oxidoreductase/Mrp antiporter transmembrane" evidence="9">
    <location>
        <begin position="128"/>
        <end position="359"/>
    </location>
</feature>
<feature type="transmembrane region" description="Helical" evidence="7">
    <location>
        <begin position="36"/>
        <end position="56"/>
    </location>
</feature>
<dbReference type="GO" id="GO:0003954">
    <property type="term" value="F:NADH dehydrogenase activity"/>
    <property type="evidence" value="ECO:0007669"/>
    <property type="project" value="TreeGrafter"/>
</dbReference>
<dbReference type="AlphaFoldDB" id="A0A6N9TBH1"/>
<dbReference type="GO" id="GO:0042773">
    <property type="term" value="P:ATP synthesis coupled electron transport"/>
    <property type="evidence" value="ECO:0007669"/>
    <property type="project" value="InterPro"/>
</dbReference>
<evidence type="ECO:0000256" key="3">
    <source>
        <dbReference type="ARBA" id="ARBA00022475"/>
    </source>
</evidence>
<dbReference type="HAMAP" id="MF_00862">
    <property type="entry name" value="DabB"/>
    <property type="match status" value="1"/>
</dbReference>
<keyword evidence="11" id="KW-1185">Reference proteome</keyword>
<feature type="transmembrane region" description="Helical" evidence="7">
    <location>
        <begin position="68"/>
        <end position="94"/>
    </location>
</feature>
<comment type="caution">
    <text evidence="10">The sequence shown here is derived from an EMBL/GenBank/DDBJ whole genome shotgun (WGS) entry which is preliminary data.</text>
</comment>
<protein>
    <recommendedName>
        <fullName evidence="7">Probable inorganic carbon transporter subunit DabB</fullName>
    </recommendedName>
</protein>
<evidence type="ECO:0000259" key="9">
    <source>
        <dbReference type="Pfam" id="PF00361"/>
    </source>
</evidence>
<evidence type="ECO:0000256" key="1">
    <source>
        <dbReference type="ARBA" id="ARBA00004127"/>
    </source>
</evidence>
<name>A0A6N9TBH1_9ALTE</name>
<evidence type="ECO:0000256" key="2">
    <source>
        <dbReference type="ARBA" id="ARBA00022448"/>
    </source>
</evidence>
<dbReference type="InterPro" id="IPR001750">
    <property type="entry name" value="ND/Mrp_TM"/>
</dbReference>
<dbReference type="GO" id="GO:0015990">
    <property type="term" value="P:electron transport coupled proton transport"/>
    <property type="evidence" value="ECO:0007669"/>
    <property type="project" value="TreeGrafter"/>
</dbReference>
<dbReference type="PANTHER" id="PTHR42829:SF1">
    <property type="entry name" value="INORGANIC CARBON TRANSPORTER SUBUNIT DABB-RELATED"/>
    <property type="match status" value="1"/>
</dbReference>
<feature type="transmembrane region" description="Helical" evidence="7">
    <location>
        <begin position="465"/>
        <end position="485"/>
    </location>
</feature>
<reference evidence="10 11" key="1">
    <citation type="submission" date="2020-01" db="EMBL/GenBank/DDBJ databases">
        <title>Genomes of bacteria type strains.</title>
        <authorList>
            <person name="Chen J."/>
            <person name="Zhu S."/>
            <person name="Yang J."/>
        </authorList>
    </citation>
    <scope>NUCLEOTIDE SEQUENCE [LARGE SCALE GENOMIC DNA]</scope>
    <source>
        <strain evidence="10 11">LMG 24078</strain>
    </source>
</reference>
<comment type="similarity">
    <text evidence="7">Belongs to the inorganic carbon transporter (TC 9.A.2) DabB family.</text>
</comment>
<keyword evidence="4 7" id="KW-0812">Transmembrane</keyword>
<organism evidence="10 11">
    <name type="scientific">Alteromonas genovensis</name>
    <dbReference type="NCBI Taxonomy" id="471225"/>
    <lineage>
        <taxon>Bacteria</taxon>
        <taxon>Pseudomonadati</taxon>
        <taxon>Pseudomonadota</taxon>
        <taxon>Gammaproteobacteria</taxon>
        <taxon>Alteromonadales</taxon>
        <taxon>Alteromonadaceae</taxon>
        <taxon>Alteromonas/Salinimonas group</taxon>
        <taxon>Alteromonas</taxon>
    </lineage>
</organism>
<evidence type="ECO:0000256" key="4">
    <source>
        <dbReference type="ARBA" id="ARBA00022692"/>
    </source>
</evidence>
<dbReference type="InterPro" id="IPR046396">
    <property type="entry name" value="Transporter_DabB"/>
</dbReference>
<proteinExistence type="inferred from homology"/>
<feature type="transmembrane region" description="Helical" evidence="7">
    <location>
        <begin position="283"/>
        <end position="306"/>
    </location>
</feature>
<dbReference type="InterPro" id="IPR003945">
    <property type="entry name" value="NU5C-like"/>
</dbReference>
<feature type="transmembrane region" description="Helical" evidence="7">
    <location>
        <begin position="374"/>
        <end position="392"/>
    </location>
</feature>